<evidence type="ECO:0000313" key="2">
    <source>
        <dbReference type="Proteomes" id="UP001139981"/>
    </source>
</evidence>
<gene>
    <name evidence="1" type="ORF">IWW38_005675</name>
</gene>
<organism evidence="1 2">
    <name type="scientific">Coemansia aciculifera</name>
    <dbReference type="NCBI Taxonomy" id="417176"/>
    <lineage>
        <taxon>Eukaryota</taxon>
        <taxon>Fungi</taxon>
        <taxon>Fungi incertae sedis</taxon>
        <taxon>Zoopagomycota</taxon>
        <taxon>Kickxellomycotina</taxon>
        <taxon>Kickxellomycetes</taxon>
        <taxon>Kickxellales</taxon>
        <taxon>Kickxellaceae</taxon>
        <taxon>Coemansia</taxon>
    </lineage>
</organism>
<evidence type="ECO:0000313" key="1">
    <source>
        <dbReference type="EMBL" id="KAJ2882336.1"/>
    </source>
</evidence>
<sequence length="358" mass="38963">MSDLAACTVVPTADPFSHSPTFVPDMSFHASPGLDSSTPISLLARHELLERLDDDVVSRNSRGLVQTLQSWAAKQKTLTGQATYISATLGKVIVDMDSSHKRMATQFHKPEALMTTIAQRAPLFGFSSNVSPLKWLRGLAARESTTKRVELKFFKLGSPSPPDQEQVNSSAKSDYILPVSSVDNALVVQIDVNAGVLDLSSTRVSHVCHTRAANVVILQPSHDLQIRVSSQQPVNVTASLAETLERVVHNLGISGHTNQHAAPHRHEVIETHLGKFGLESAEVVDVSLVQSGGGTTARVYQKWDVIDDLRFSQVELLPTGDGRVSAAFVASQEDWEKYLLYLFKAALEQPSMGLSGHE</sequence>
<protein>
    <submittedName>
        <fullName evidence="1">Uncharacterized protein</fullName>
    </submittedName>
</protein>
<accession>A0ACC1LV15</accession>
<keyword evidence="2" id="KW-1185">Reference proteome</keyword>
<comment type="caution">
    <text evidence="1">The sequence shown here is derived from an EMBL/GenBank/DDBJ whole genome shotgun (WGS) entry which is preliminary data.</text>
</comment>
<name>A0ACC1LV15_9FUNG</name>
<dbReference type="EMBL" id="JANBVB010002799">
    <property type="protein sequence ID" value="KAJ2882336.1"/>
    <property type="molecule type" value="Genomic_DNA"/>
</dbReference>
<dbReference type="Proteomes" id="UP001139981">
    <property type="component" value="Unassembled WGS sequence"/>
</dbReference>
<proteinExistence type="predicted"/>
<reference evidence="1" key="1">
    <citation type="submission" date="2022-07" db="EMBL/GenBank/DDBJ databases">
        <title>Phylogenomic reconstructions and comparative analyses of Kickxellomycotina fungi.</title>
        <authorList>
            <person name="Reynolds N.K."/>
            <person name="Stajich J.E."/>
            <person name="Barry K."/>
            <person name="Grigoriev I.V."/>
            <person name="Crous P."/>
            <person name="Smith M.E."/>
        </authorList>
    </citation>
    <scope>NUCLEOTIDE SEQUENCE</scope>
    <source>
        <strain evidence="1">CBS 190363</strain>
    </source>
</reference>